<gene>
    <name evidence="1" type="primary">anmK</name>
    <name evidence="2" type="ORF">E0F26_04175</name>
</gene>
<dbReference type="Pfam" id="PF03702">
    <property type="entry name" value="AnmK"/>
    <property type="match status" value="1"/>
</dbReference>
<comment type="catalytic activity">
    <reaction evidence="1">
        <text>1,6-anhydro-N-acetyl-beta-muramate + ATP + H2O = N-acetyl-D-muramate 6-phosphate + ADP + H(+)</text>
        <dbReference type="Rhea" id="RHEA:24952"/>
        <dbReference type="ChEBI" id="CHEBI:15377"/>
        <dbReference type="ChEBI" id="CHEBI:15378"/>
        <dbReference type="ChEBI" id="CHEBI:30616"/>
        <dbReference type="ChEBI" id="CHEBI:58690"/>
        <dbReference type="ChEBI" id="CHEBI:58722"/>
        <dbReference type="ChEBI" id="CHEBI:456216"/>
        <dbReference type="EC" id="2.7.1.170"/>
    </reaction>
</comment>
<comment type="pathway">
    <text evidence="1">Cell wall biogenesis; peptidoglycan recycling.</text>
</comment>
<evidence type="ECO:0000313" key="3">
    <source>
        <dbReference type="Proteomes" id="UP001317963"/>
    </source>
</evidence>
<comment type="similarity">
    <text evidence="1">Belongs to the anhydro-N-acetylmuramic acid kinase family.</text>
</comment>
<keyword evidence="1" id="KW-0067">ATP-binding</keyword>
<dbReference type="Gene3D" id="3.30.420.40">
    <property type="match status" value="2"/>
</dbReference>
<accession>A0ABY6QB07</accession>
<comment type="function">
    <text evidence="1">Catalyzes the specific phosphorylation of 1,6-anhydro-N-acetylmuramic acid (anhMurNAc) with the simultaneous cleavage of the 1,6-anhydro ring, generating MurNAc-6-P. Is required for the utilization of anhMurNAc either imported from the medium or derived from its own cell wall murein, and thus plays a role in cell wall recycling.</text>
</comment>
<dbReference type="GO" id="GO:0016301">
    <property type="term" value="F:kinase activity"/>
    <property type="evidence" value="ECO:0007669"/>
    <property type="project" value="UniProtKB-KW"/>
</dbReference>
<dbReference type="CDD" id="cd24050">
    <property type="entry name" value="ASKHA_NBD_ANMK"/>
    <property type="match status" value="1"/>
</dbReference>
<keyword evidence="3" id="KW-1185">Reference proteome</keyword>
<reference evidence="2 3" key="1">
    <citation type="submission" date="2019-02" db="EMBL/GenBank/DDBJ databases">
        <title>Halieaceae_genomes.</title>
        <authorList>
            <person name="Li S.-H."/>
        </authorList>
    </citation>
    <scope>NUCLEOTIDE SEQUENCE [LARGE SCALE GENOMIC DNA]</scope>
    <source>
        <strain evidence="2 3">JH123</strain>
    </source>
</reference>
<evidence type="ECO:0000313" key="2">
    <source>
        <dbReference type="EMBL" id="UZP75553.1"/>
    </source>
</evidence>
<evidence type="ECO:0000256" key="1">
    <source>
        <dbReference type="HAMAP-Rule" id="MF_01270"/>
    </source>
</evidence>
<feature type="binding site" evidence="1">
    <location>
        <begin position="3"/>
        <end position="10"/>
    </location>
    <ligand>
        <name>ATP</name>
        <dbReference type="ChEBI" id="CHEBI:30616"/>
    </ligand>
</feature>
<dbReference type="SUPFAM" id="SSF53067">
    <property type="entry name" value="Actin-like ATPase domain"/>
    <property type="match status" value="1"/>
</dbReference>
<proteinExistence type="inferred from homology"/>
<keyword evidence="1 2" id="KW-0808">Transferase</keyword>
<dbReference type="EC" id="2.7.1.170" evidence="1"/>
<dbReference type="EMBL" id="CP036501">
    <property type="protein sequence ID" value="UZP75553.1"/>
    <property type="molecule type" value="Genomic_DNA"/>
</dbReference>
<dbReference type="InterPro" id="IPR005338">
    <property type="entry name" value="Anhydro_N_Ac-Mur_kinase"/>
</dbReference>
<keyword evidence="1" id="KW-0119">Carbohydrate metabolism</keyword>
<dbReference type="Proteomes" id="UP001317963">
    <property type="component" value="Chromosome"/>
</dbReference>
<protein>
    <recommendedName>
        <fullName evidence="1">Anhydro-N-acetylmuramic acid kinase</fullName>
        <ecNumber evidence="1">2.7.1.170</ecNumber>
    </recommendedName>
    <alternativeName>
        <fullName evidence="1">AnhMurNAc kinase</fullName>
    </alternativeName>
</protein>
<sequence>MSGTSADAIDAVMTRFKGDGAIETIASHSKAMPEGLKAPIFALQSGASRDIYDVCRLDAELAQHYAASVDSLIAKTSVARTDIAAIGNHGQTLLHRPDDNPAFTLQIGDNHRLAELTGITVVGDFRRRDIAAGGQAAPLIPAFHKTLVAPKESAAFLNIGGIANISCIKQGEASGFDTGPGNTLMDAWIRRHKGLDFDRSGAWARAGSLDEKLLKAMLADPYFHRAAPKSTGQDHFNLAWLSALLTDSPAPEDVQRTLLELTAVTASTALRQSGSQSVFTFGGGRHNDFLMARIQDLLGGLSVSPTSKLGVDPDFMEATAFAWLAKQCLDGKPGNDPAVTGARGERVLGVVFPA</sequence>
<comment type="pathway">
    <text evidence="1">Amino-sugar metabolism; 1,6-anhydro-N-acetylmuramate degradation.</text>
</comment>
<keyword evidence="1" id="KW-0547">Nucleotide-binding</keyword>
<dbReference type="PANTHER" id="PTHR30605:SF0">
    <property type="entry name" value="ANHYDRO-N-ACETYLMURAMIC ACID KINASE"/>
    <property type="match status" value="1"/>
</dbReference>
<dbReference type="InterPro" id="IPR043129">
    <property type="entry name" value="ATPase_NBD"/>
</dbReference>
<dbReference type="NCBIfam" id="NF007139">
    <property type="entry name" value="PRK09585.1-3"/>
    <property type="match status" value="1"/>
</dbReference>
<dbReference type="PANTHER" id="PTHR30605">
    <property type="entry name" value="ANHYDRO-N-ACETYLMURAMIC ACID KINASE"/>
    <property type="match status" value="1"/>
</dbReference>
<keyword evidence="1 2" id="KW-0418">Kinase</keyword>
<dbReference type="HAMAP" id="MF_01270">
    <property type="entry name" value="AnhMurNAc_kinase"/>
    <property type="match status" value="1"/>
</dbReference>
<organism evidence="2 3">
    <name type="scientific">Candidatus Paraluminiphilus aquimaris</name>
    <dbReference type="NCBI Taxonomy" id="2518994"/>
    <lineage>
        <taxon>Bacteria</taxon>
        <taxon>Pseudomonadati</taxon>
        <taxon>Pseudomonadota</taxon>
        <taxon>Gammaproteobacteria</taxon>
        <taxon>Cellvibrionales</taxon>
        <taxon>Halieaceae</taxon>
        <taxon>Candidatus Paraluminiphilus</taxon>
    </lineage>
</organism>
<name>A0ABY6QB07_9GAMM</name>